<dbReference type="Proteomes" id="UP000053593">
    <property type="component" value="Unassembled WGS sequence"/>
</dbReference>
<evidence type="ECO:0000313" key="1">
    <source>
        <dbReference type="EMBL" id="KIK53968.1"/>
    </source>
</evidence>
<gene>
    <name evidence="1" type="ORF">GYMLUDRAFT_249871</name>
</gene>
<accession>A0A0D0CGD2</accession>
<organism evidence="1 2">
    <name type="scientific">Collybiopsis luxurians FD-317 M1</name>
    <dbReference type="NCBI Taxonomy" id="944289"/>
    <lineage>
        <taxon>Eukaryota</taxon>
        <taxon>Fungi</taxon>
        <taxon>Dikarya</taxon>
        <taxon>Basidiomycota</taxon>
        <taxon>Agaricomycotina</taxon>
        <taxon>Agaricomycetes</taxon>
        <taxon>Agaricomycetidae</taxon>
        <taxon>Agaricales</taxon>
        <taxon>Marasmiineae</taxon>
        <taxon>Omphalotaceae</taxon>
        <taxon>Collybiopsis</taxon>
        <taxon>Collybiopsis luxurians</taxon>
    </lineage>
</organism>
<sequence length="229" mass="24698">MAGLSLTCNLRCVFPRVPSTVVPSRFLYVVGDSGTRSTLSASVATSSASMVSIDEVSKVLIWSPDPATGGEIQPLHHTPRVIRIADKLNFAQISTGCSGSQEGASSTTTVETRRSGYECCEILKYPGYLYIGHEEGHISIRSLEGDDGGLHPKCFEVMKVASTDVASMEGIHDKLWVGGKNRLITVYDVAPRSWIVMNSRIAHPVLPVLVVMMSHLSHRSSTITSINGP</sequence>
<dbReference type="OrthoDB" id="2248459at2759"/>
<keyword evidence="2" id="KW-1185">Reference proteome</keyword>
<name>A0A0D0CGD2_9AGAR</name>
<dbReference type="HOGENOM" id="CLU_1209956_0_0_1"/>
<dbReference type="SUPFAM" id="SSF50978">
    <property type="entry name" value="WD40 repeat-like"/>
    <property type="match status" value="1"/>
</dbReference>
<dbReference type="EMBL" id="KN834821">
    <property type="protein sequence ID" value="KIK53968.1"/>
    <property type="molecule type" value="Genomic_DNA"/>
</dbReference>
<protein>
    <submittedName>
        <fullName evidence="1">Uncharacterized protein</fullName>
    </submittedName>
</protein>
<reference evidence="1 2" key="1">
    <citation type="submission" date="2014-04" db="EMBL/GenBank/DDBJ databases">
        <title>Evolutionary Origins and Diversification of the Mycorrhizal Mutualists.</title>
        <authorList>
            <consortium name="DOE Joint Genome Institute"/>
            <consortium name="Mycorrhizal Genomics Consortium"/>
            <person name="Kohler A."/>
            <person name="Kuo A."/>
            <person name="Nagy L.G."/>
            <person name="Floudas D."/>
            <person name="Copeland A."/>
            <person name="Barry K.W."/>
            <person name="Cichocki N."/>
            <person name="Veneault-Fourrey C."/>
            <person name="LaButti K."/>
            <person name="Lindquist E.A."/>
            <person name="Lipzen A."/>
            <person name="Lundell T."/>
            <person name="Morin E."/>
            <person name="Murat C."/>
            <person name="Riley R."/>
            <person name="Ohm R."/>
            <person name="Sun H."/>
            <person name="Tunlid A."/>
            <person name="Henrissat B."/>
            <person name="Grigoriev I.V."/>
            <person name="Hibbett D.S."/>
            <person name="Martin F."/>
        </authorList>
    </citation>
    <scope>NUCLEOTIDE SEQUENCE [LARGE SCALE GENOMIC DNA]</scope>
    <source>
        <strain evidence="1 2">FD-317 M1</strain>
    </source>
</reference>
<dbReference type="AlphaFoldDB" id="A0A0D0CGD2"/>
<evidence type="ECO:0000313" key="2">
    <source>
        <dbReference type="Proteomes" id="UP000053593"/>
    </source>
</evidence>
<dbReference type="InterPro" id="IPR036322">
    <property type="entry name" value="WD40_repeat_dom_sf"/>
</dbReference>
<proteinExistence type="predicted"/>